<dbReference type="EMBL" id="CM045869">
    <property type="protein sequence ID" value="KAI7955019.1"/>
    <property type="molecule type" value="Genomic_DNA"/>
</dbReference>
<comment type="caution">
    <text evidence="1">The sequence shown here is derived from an EMBL/GenBank/DDBJ whole genome shotgun (WGS) entry which is preliminary data.</text>
</comment>
<reference evidence="1 2" key="3">
    <citation type="journal article" date="2022" name="Microbiol. Spectr.">
        <title>Folding features and dynamics of 3D genome architecture in plant fungal pathogens.</title>
        <authorList>
            <person name="Xia C."/>
        </authorList>
    </citation>
    <scope>NUCLEOTIDE SEQUENCE [LARGE SCALE GENOMIC DNA]</scope>
    <source>
        <strain evidence="1 2">93-210</strain>
    </source>
</reference>
<reference evidence="2" key="1">
    <citation type="journal article" date="2018" name="BMC Genomics">
        <title>Genomic insights into host adaptation between the wheat stripe rust pathogen (Puccinia striiformis f. sp. tritici) and the barley stripe rust pathogen (Puccinia striiformis f. sp. hordei).</title>
        <authorList>
            <person name="Xia C."/>
            <person name="Wang M."/>
            <person name="Yin C."/>
            <person name="Cornejo O.E."/>
            <person name="Hulbert S.H."/>
            <person name="Chen X."/>
        </authorList>
    </citation>
    <scope>NUCLEOTIDE SEQUENCE [LARGE SCALE GENOMIC DNA]</scope>
    <source>
        <strain evidence="2">93-210</strain>
    </source>
</reference>
<dbReference type="Proteomes" id="UP001060170">
    <property type="component" value="Chromosome 5"/>
</dbReference>
<evidence type="ECO:0000313" key="2">
    <source>
        <dbReference type="Proteomes" id="UP001060170"/>
    </source>
</evidence>
<protein>
    <submittedName>
        <fullName evidence="1">Uncharacterized protein</fullName>
    </submittedName>
</protein>
<evidence type="ECO:0000313" key="1">
    <source>
        <dbReference type="EMBL" id="KAI7955019.1"/>
    </source>
</evidence>
<proteinExistence type="predicted"/>
<organism evidence="1 2">
    <name type="scientific">Puccinia striiformis f. sp. tritici</name>
    <dbReference type="NCBI Taxonomy" id="168172"/>
    <lineage>
        <taxon>Eukaryota</taxon>
        <taxon>Fungi</taxon>
        <taxon>Dikarya</taxon>
        <taxon>Basidiomycota</taxon>
        <taxon>Pucciniomycotina</taxon>
        <taxon>Pucciniomycetes</taxon>
        <taxon>Pucciniales</taxon>
        <taxon>Pucciniaceae</taxon>
        <taxon>Puccinia</taxon>
    </lineage>
</organism>
<reference evidence="2" key="2">
    <citation type="journal article" date="2018" name="Mol. Plant Microbe Interact.">
        <title>Genome sequence resources for the wheat stripe rust pathogen (Puccinia striiformis f. sp. tritici) and the barley stripe rust pathogen (Puccinia striiformis f. sp. hordei).</title>
        <authorList>
            <person name="Xia C."/>
            <person name="Wang M."/>
            <person name="Yin C."/>
            <person name="Cornejo O.E."/>
            <person name="Hulbert S.H."/>
            <person name="Chen X."/>
        </authorList>
    </citation>
    <scope>NUCLEOTIDE SEQUENCE [LARGE SCALE GENOMIC DNA]</scope>
    <source>
        <strain evidence="2">93-210</strain>
    </source>
</reference>
<name>A0ACC0EKN1_9BASI</name>
<feature type="non-terminal residue" evidence="1">
    <location>
        <position position="1"/>
    </location>
</feature>
<gene>
    <name evidence="1" type="ORF">MJO28_005419</name>
</gene>
<accession>A0ACC0EKN1</accession>
<sequence>TQGLHEARNVRGITSQPTSGHHSASVKLMELGTIVRVARLCGAFDQCVIGNSQSPCYPSRQLDSKIEYKRALAPPARLSPLIITSSSTPFSLDLSHRKPSSIRQTSLPFRSKLNIRFFNLECILGTRFAVGMPPHQANGSVLHPRKVDALIGQDKTCGKIGLTRYCNIKRFRTTTTRQVFQEVLPPRKDGTIPAIADCANLNQQEPKDPAGILPKWDLSGCCDATKFDKLDKTPNKKILITEDSWNLGCGIK</sequence>
<keyword evidence="2" id="KW-1185">Reference proteome</keyword>